<evidence type="ECO:0000313" key="1">
    <source>
        <dbReference type="EMBL" id="MCC9296058.1"/>
    </source>
</evidence>
<reference evidence="1" key="1">
    <citation type="submission" date="2021-11" db="EMBL/GenBank/DDBJ databases">
        <authorList>
            <person name="Qingchun L."/>
            <person name="Dong Z."/>
            <person name="Zongwei Q."/>
            <person name="Jia Z."/>
            <person name="Duotao L."/>
        </authorList>
    </citation>
    <scope>NUCLEOTIDE SEQUENCE</scope>
    <source>
        <strain evidence="1">WLY-B-L2</strain>
    </source>
</reference>
<dbReference type="Gene3D" id="3.10.129.10">
    <property type="entry name" value="Hotdog Thioesterase"/>
    <property type="match status" value="1"/>
</dbReference>
<proteinExistence type="predicted"/>
<sequence>MRETAVLNKKISTEDFANDQGIINVTRQFDYWGDVETEIMILCFGDESLCLGYHNAEFYEDVYLGDYLEFKATLIKSGNTSRTIRLETYKIATPTWRINKGNVPKELMTYFEKPKLIAEATSILVVKKELQRGEQPDGIIRDPWREVKL</sequence>
<evidence type="ECO:0000313" key="2">
    <source>
        <dbReference type="Proteomes" id="UP001165422"/>
    </source>
</evidence>
<dbReference type="Proteomes" id="UP001165422">
    <property type="component" value="Unassembled WGS sequence"/>
</dbReference>
<accession>A0ABS8NBH8</accession>
<protein>
    <submittedName>
        <fullName evidence="1">Beta-alanyl-CoA:ammonia lyase</fullName>
    </submittedName>
</protein>
<name>A0ABS8NBH8_9CLOT</name>
<dbReference type="InterPro" id="IPR029069">
    <property type="entry name" value="HotDog_dom_sf"/>
</dbReference>
<dbReference type="SUPFAM" id="SSF54637">
    <property type="entry name" value="Thioesterase/thiol ester dehydrase-isomerase"/>
    <property type="match status" value="1"/>
</dbReference>
<comment type="caution">
    <text evidence="1">The sequence shown here is derived from an EMBL/GenBank/DDBJ whole genome shotgun (WGS) entry which is preliminary data.</text>
</comment>
<organism evidence="1 2">
    <name type="scientific">Clostridium aromativorans</name>
    <dbReference type="NCBI Taxonomy" id="2836848"/>
    <lineage>
        <taxon>Bacteria</taxon>
        <taxon>Bacillati</taxon>
        <taxon>Bacillota</taxon>
        <taxon>Clostridia</taxon>
        <taxon>Eubacteriales</taxon>
        <taxon>Clostridiaceae</taxon>
        <taxon>Clostridium</taxon>
    </lineage>
</organism>
<keyword evidence="2" id="KW-1185">Reference proteome</keyword>
<keyword evidence="1" id="KW-0456">Lyase</keyword>
<gene>
    <name evidence="1" type="ORF">LN736_14450</name>
</gene>
<dbReference type="GO" id="GO:0016829">
    <property type="term" value="F:lyase activity"/>
    <property type="evidence" value="ECO:0007669"/>
    <property type="project" value="UniProtKB-KW"/>
</dbReference>
<dbReference type="EMBL" id="JAJJPB010000022">
    <property type="protein sequence ID" value="MCC9296058.1"/>
    <property type="molecule type" value="Genomic_DNA"/>
</dbReference>
<dbReference type="RefSeq" id="WP_229981802.1">
    <property type="nucleotide sequence ID" value="NZ_JAJJPB010000022.1"/>
</dbReference>